<dbReference type="OrthoDB" id="6150904at2759"/>
<proteinExistence type="predicted"/>
<sequence length="188" mass="21378">MSTGVIIGAYHQSGGHWDLLDIWEVAVLVAVATPTQMKNPCGWLTERLKNDLIWNRTVNYRGGQSNNIEMDMMNEFLNREFKDRIDSAASALTPDVLKRHSILAGGKGNDIDKIFQYRVFSRSADYHGSGKKRNNTVDIIYFVELLQKEKLVQPMGCRNFSSHPELIHQINIKSPLVLVKNSLTLYQT</sequence>
<accession>A0A8B6FJQ7</accession>
<reference evidence="1" key="1">
    <citation type="submission" date="2018-11" db="EMBL/GenBank/DDBJ databases">
        <authorList>
            <person name="Alioto T."/>
            <person name="Alioto T."/>
        </authorList>
    </citation>
    <scope>NUCLEOTIDE SEQUENCE</scope>
</reference>
<evidence type="ECO:0000313" key="1">
    <source>
        <dbReference type="EMBL" id="VDI51316.1"/>
    </source>
</evidence>
<evidence type="ECO:0000313" key="2">
    <source>
        <dbReference type="Proteomes" id="UP000596742"/>
    </source>
</evidence>
<organism evidence="1 2">
    <name type="scientific">Mytilus galloprovincialis</name>
    <name type="common">Mediterranean mussel</name>
    <dbReference type="NCBI Taxonomy" id="29158"/>
    <lineage>
        <taxon>Eukaryota</taxon>
        <taxon>Metazoa</taxon>
        <taxon>Spiralia</taxon>
        <taxon>Lophotrochozoa</taxon>
        <taxon>Mollusca</taxon>
        <taxon>Bivalvia</taxon>
        <taxon>Autobranchia</taxon>
        <taxon>Pteriomorphia</taxon>
        <taxon>Mytilida</taxon>
        <taxon>Mytiloidea</taxon>
        <taxon>Mytilidae</taxon>
        <taxon>Mytilinae</taxon>
        <taxon>Mytilus</taxon>
    </lineage>
</organism>
<dbReference type="EMBL" id="UYJE01007042">
    <property type="protein sequence ID" value="VDI51316.1"/>
    <property type="molecule type" value="Genomic_DNA"/>
</dbReference>
<protein>
    <submittedName>
        <fullName evidence="1">Uncharacterized protein</fullName>
    </submittedName>
</protein>
<dbReference type="AlphaFoldDB" id="A0A8B6FJQ7"/>
<dbReference type="Proteomes" id="UP000596742">
    <property type="component" value="Unassembled WGS sequence"/>
</dbReference>
<gene>
    <name evidence="1" type="ORF">MGAL_10B039020</name>
</gene>
<name>A0A8B6FJQ7_MYTGA</name>
<comment type="caution">
    <text evidence="1">The sequence shown here is derived from an EMBL/GenBank/DDBJ whole genome shotgun (WGS) entry which is preliminary data.</text>
</comment>
<keyword evidence="2" id="KW-1185">Reference proteome</keyword>